<dbReference type="GO" id="GO:0005730">
    <property type="term" value="C:nucleolus"/>
    <property type="evidence" value="ECO:0007669"/>
    <property type="project" value="UniProtKB-SubCell"/>
</dbReference>
<evidence type="ECO:0000256" key="1">
    <source>
        <dbReference type="ARBA" id="ARBA00002889"/>
    </source>
</evidence>
<keyword evidence="7" id="KW-0687">Ribonucleoprotein</keyword>
<comment type="function">
    <text evidence="1">Involved in the biogenesis of the 60S ribosomal subunit.</text>
</comment>
<dbReference type="InParanoid" id="A0A4V3SIV9"/>
<evidence type="ECO:0000256" key="6">
    <source>
        <dbReference type="ARBA" id="ARBA00023242"/>
    </source>
</evidence>
<protein>
    <recommendedName>
        <fullName evidence="5">Nucleolar protein 16</fullName>
    </recommendedName>
</protein>
<dbReference type="PANTHER" id="PTHR13243">
    <property type="entry name" value="HSPC111 PROTEIN-RELATED"/>
    <property type="match status" value="1"/>
</dbReference>
<dbReference type="FunCoup" id="A0A4V3SIV9">
    <property type="interactions" value="256"/>
</dbReference>
<feature type="non-terminal residue" evidence="9">
    <location>
        <position position="201"/>
    </location>
</feature>
<feature type="compositionally biased region" description="Basic residues" evidence="8">
    <location>
        <begin position="8"/>
        <end position="27"/>
    </location>
</feature>
<dbReference type="STRING" id="341454.A0A4V3SIV9"/>
<evidence type="ECO:0000313" key="9">
    <source>
        <dbReference type="EMBL" id="TGZ81655.1"/>
    </source>
</evidence>
<dbReference type="GO" id="GO:1990904">
    <property type="term" value="C:ribonucleoprotein complex"/>
    <property type="evidence" value="ECO:0007669"/>
    <property type="project" value="UniProtKB-KW"/>
</dbReference>
<keyword evidence="10" id="KW-1185">Reference proteome</keyword>
<keyword evidence="6" id="KW-0539">Nucleus</keyword>
<gene>
    <name evidence="9" type="ORF">EX30DRAFT_292446</name>
</gene>
<comment type="similarity">
    <text evidence="3">Belongs to the NOP16 family.</text>
</comment>
<evidence type="ECO:0000313" key="10">
    <source>
        <dbReference type="Proteomes" id="UP000298138"/>
    </source>
</evidence>
<proteinExistence type="inferred from homology"/>
<dbReference type="PANTHER" id="PTHR13243:SF1">
    <property type="entry name" value="NUCLEOLAR PROTEIN 16"/>
    <property type="match status" value="1"/>
</dbReference>
<comment type="subunit">
    <text evidence="4">Component of the pre-66S ribosomal particle.</text>
</comment>
<comment type="subcellular location">
    <subcellularLocation>
        <location evidence="2">Nucleus</location>
        <location evidence="2">Nucleolus</location>
    </subcellularLocation>
</comment>
<evidence type="ECO:0000256" key="7">
    <source>
        <dbReference type="ARBA" id="ARBA00023274"/>
    </source>
</evidence>
<feature type="compositionally biased region" description="Basic and acidic residues" evidence="8">
    <location>
        <begin position="187"/>
        <end position="201"/>
    </location>
</feature>
<organism evidence="9 10">
    <name type="scientific">Ascodesmis nigricans</name>
    <dbReference type="NCBI Taxonomy" id="341454"/>
    <lineage>
        <taxon>Eukaryota</taxon>
        <taxon>Fungi</taxon>
        <taxon>Dikarya</taxon>
        <taxon>Ascomycota</taxon>
        <taxon>Pezizomycotina</taxon>
        <taxon>Pezizomycetes</taxon>
        <taxon>Pezizales</taxon>
        <taxon>Ascodesmidaceae</taxon>
        <taxon>Ascodesmis</taxon>
    </lineage>
</organism>
<name>A0A4V3SIV9_9PEZI</name>
<feature type="region of interest" description="Disordered" evidence="8">
    <location>
        <begin position="176"/>
        <end position="201"/>
    </location>
</feature>
<dbReference type="EMBL" id="ML220118">
    <property type="protein sequence ID" value="TGZ81655.1"/>
    <property type="molecule type" value="Genomic_DNA"/>
</dbReference>
<evidence type="ECO:0000256" key="2">
    <source>
        <dbReference type="ARBA" id="ARBA00004604"/>
    </source>
</evidence>
<dbReference type="Pfam" id="PF09420">
    <property type="entry name" value="Nop16"/>
    <property type="match status" value="1"/>
</dbReference>
<dbReference type="InterPro" id="IPR019002">
    <property type="entry name" value="Ribosome_biogenesis_Nop16"/>
</dbReference>
<dbReference type="AlphaFoldDB" id="A0A4V3SIV9"/>
<sequence>MGRELQKRKNRSSNPKVTRRKNTRHTRIKSFGNEIIRQNWDPKQTLTQNYQRLGLSTRLNASGWCPIGGNATLPVSTKSDTLTQQATLTPGEARIIRDSDGNVLRIEHGPSADEALDTEPAEEVKEVDTRTEVVKLLESLQPAPKRERTQSDREREWVEGLVAKYGREYKKMERDRRLNPMQQTAADIRRRVEKWEKAQEK</sequence>
<evidence type="ECO:0000256" key="4">
    <source>
        <dbReference type="ARBA" id="ARBA00011187"/>
    </source>
</evidence>
<reference evidence="9 10" key="1">
    <citation type="submission" date="2019-04" db="EMBL/GenBank/DDBJ databases">
        <title>Comparative genomics and transcriptomics to analyze fruiting body development in filamentous ascomycetes.</title>
        <authorList>
            <consortium name="DOE Joint Genome Institute"/>
            <person name="Lutkenhaus R."/>
            <person name="Traeger S."/>
            <person name="Breuer J."/>
            <person name="Kuo A."/>
            <person name="Lipzen A."/>
            <person name="Pangilinan J."/>
            <person name="Dilworth D."/>
            <person name="Sandor L."/>
            <person name="Poggeler S."/>
            <person name="Barry K."/>
            <person name="Grigoriev I.V."/>
            <person name="Nowrousian M."/>
        </authorList>
    </citation>
    <scope>NUCLEOTIDE SEQUENCE [LARGE SCALE GENOMIC DNA]</scope>
    <source>
        <strain evidence="9 10">CBS 389.68</strain>
    </source>
</reference>
<feature type="region of interest" description="Disordered" evidence="8">
    <location>
        <begin position="1"/>
        <end position="27"/>
    </location>
</feature>
<accession>A0A4V3SIV9</accession>
<dbReference type="GO" id="GO:0042273">
    <property type="term" value="P:ribosomal large subunit biogenesis"/>
    <property type="evidence" value="ECO:0007669"/>
    <property type="project" value="TreeGrafter"/>
</dbReference>
<dbReference type="Proteomes" id="UP000298138">
    <property type="component" value="Unassembled WGS sequence"/>
</dbReference>
<evidence type="ECO:0000256" key="3">
    <source>
        <dbReference type="ARBA" id="ARBA00008479"/>
    </source>
</evidence>
<evidence type="ECO:0000256" key="8">
    <source>
        <dbReference type="SAM" id="MobiDB-lite"/>
    </source>
</evidence>
<evidence type="ECO:0000256" key="5">
    <source>
        <dbReference type="ARBA" id="ARBA00015522"/>
    </source>
</evidence>
<dbReference type="OrthoDB" id="285729at2759"/>